<dbReference type="GO" id="GO:0051539">
    <property type="term" value="F:4 iron, 4 sulfur cluster binding"/>
    <property type="evidence" value="ECO:0007669"/>
    <property type="project" value="UniProtKB-KW"/>
</dbReference>
<dbReference type="SUPFAM" id="SSF46548">
    <property type="entry name" value="alpha-helical ferredoxin"/>
    <property type="match status" value="1"/>
</dbReference>
<name>A0A166DLW3_9EURY</name>
<dbReference type="InterPro" id="IPR004452">
    <property type="entry name" value="LutB/LldF"/>
</dbReference>
<dbReference type="PROSITE" id="PS00198">
    <property type="entry name" value="4FE4S_FER_1"/>
    <property type="match status" value="2"/>
</dbReference>
<dbReference type="InterPro" id="IPR003741">
    <property type="entry name" value="LUD_dom"/>
</dbReference>
<dbReference type="SUPFAM" id="SSF100950">
    <property type="entry name" value="NagB/RpiA/CoA transferase-like"/>
    <property type="match status" value="1"/>
</dbReference>
<dbReference type="PROSITE" id="PS51379">
    <property type="entry name" value="4FE4S_FER_2"/>
    <property type="match status" value="2"/>
</dbReference>
<dbReference type="PANTHER" id="PTHR47153:SF2">
    <property type="entry name" value="LACTATE UTILIZATION PROTEIN B"/>
    <property type="match status" value="1"/>
</dbReference>
<keyword evidence="2" id="KW-0479">Metal-binding</keyword>
<dbReference type="InterPro" id="IPR017900">
    <property type="entry name" value="4Fe4S_Fe_S_CS"/>
</dbReference>
<keyword evidence="3" id="KW-0677">Repeat</keyword>
<dbReference type="Pfam" id="PF13183">
    <property type="entry name" value="Fer4_8"/>
    <property type="match status" value="1"/>
</dbReference>
<keyword evidence="2" id="KW-0004">4Fe-4S</keyword>
<evidence type="ECO:0000313" key="7">
    <source>
        <dbReference type="Proteomes" id="UP000077066"/>
    </source>
</evidence>
<evidence type="ECO:0000259" key="5">
    <source>
        <dbReference type="PROSITE" id="PS51379"/>
    </source>
</evidence>
<keyword evidence="4" id="KW-0249">Electron transport</keyword>
<dbReference type="InterPro" id="IPR009051">
    <property type="entry name" value="Helical_ferredxn"/>
</dbReference>
<sequence length="403" mass="44501">MDPKELESMRKSFKTVENKQNLLKNNPQILKFKEEVQEIKKNTINRNKELQEIAINSFKRNDINVLFASDGKQARDIIFDIISQEDETIIAKSKSNTLGEIGVSKYLGDSRIEVVETDLGDRILQLKENNNKPTHPTGPASHLNVAQITEIINNSMNLNIKANAKDIMEVVKKDVKEKIAKCNIGLSGANAIAADEGSLVFIHNEGNISLLSLLKIHIVVVGIDKIVNNIEEAIKIAKLETAYATGSLITSYINIVSGPSKTADIEKILLKNMYGAEKVVLILLDNGRVEAIENAKECMWCIGCGSCIVTCPVYSAIGNDFGFNNYLGGRGVVMSKFIEDSKTSFDSGLYKCTLCGLCTLNCPVSIPTSQVMEKIREMSNNEDLSINNHETIKENIKNKGSPY</sequence>
<keyword evidence="1" id="KW-0813">Transport</keyword>
<evidence type="ECO:0000256" key="2">
    <source>
        <dbReference type="ARBA" id="ARBA00022485"/>
    </source>
</evidence>
<dbReference type="GO" id="GO:0006089">
    <property type="term" value="P:lactate metabolic process"/>
    <property type="evidence" value="ECO:0007669"/>
    <property type="project" value="InterPro"/>
</dbReference>
<dbReference type="PATRIC" id="fig|55758.3.peg.674"/>
<dbReference type="Gene3D" id="3.40.50.10420">
    <property type="entry name" value="NagB/RpiA/CoA transferase-like"/>
    <property type="match status" value="1"/>
</dbReference>
<dbReference type="Pfam" id="PF02589">
    <property type="entry name" value="LUD_dom"/>
    <property type="match status" value="1"/>
</dbReference>
<accession>A0A166DLW3</accession>
<protein>
    <submittedName>
        <fullName evidence="6">Lactate utilization protein B</fullName>
    </submittedName>
</protein>
<dbReference type="AlphaFoldDB" id="A0A166DLW3"/>
<evidence type="ECO:0000256" key="1">
    <source>
        <dbReference type="ARBA" id="ARBA00022448"/>
    </source>
</evidence>
<proteinExistence type="predicted"/>
<gene>
    <name evidence="6" type="primary">lutB</name>
    <name evidence="6" type="ORF">MBFIL_05990</name>
</gene>
<dbReference type="RefSeq" id="WP_066971370.1">
    <property type="nucleotide sequence ID" value="NZ_LWMT01000087.1"/>
</dbReference>
<dbReference type="EMBL" id="LWMT01000087">
    <property type="protein sequence ID" value="KZX15735.1"/>
    <property type="molecule type" value="Genomic_DNA"/>
</dbReference>
<dbReference type="Gene3D" id="1.10.1060.10">
    <property type="entry name" value="Alpha-helical ferredoxin"/>
    <property type="match status" value="1"/>
</dbReference>
<keyword evidence="7" id="KW-1185">Reference proteome</keyword>
<feature type="domain" description="4Fe-4S ferredoxin-type" evidence="5">
    <location>
        <begin position="341"/>
        <end position="372"/>
    </location>
</feature>
<dbReference type="OrthoDB" id="23833at2157"/>
<evidence type="ECO:0000256" key="3">
    <source>
        <dbReference type="ARBA" id="ARBA00022737"/>
    </source>
</evidence>
<dbReference type="Proteomes" id="UP000077066">
    <property type="component" value="Unassembled WGS sequence"/>
</dbReference>
<reference evidence="6 7" key="1">
    <citation type="submission" date="2016-04" db="EMBL/GenBank/DDBJ databases">
        <title>Genome sequence of Methanobrevibacter filiformis DSM 11501.</title>
        <authorList>
            <person name="Poehlein A."/>
            <person name="Seedorf H."/>
            <person name="Daniel R."/>
        </authorList>
    </citation>
    <scope>NUCLEOTIDE SEQUENCE [LARGE SCALE GENOMIC DNA]</scope>
    <source>
        <strain evidence="6 7">DSM 11501</strain>
    </source>
</reference>
<dbReference type="GO" id="GO:0016491">
    <property type="term" value="F:oxidoreductase activity"/>
    <property type="evidence" value="ECO:0007669"/>
    <property type="project" value="UniProtKB-ARBA"/>
</dbReference>
<evidence type="ECO:0000313" key="6">
    <source>
        <dbReference type="EMBL" id="KZX15735.1"/>
    </source>
</evidence>
<keyword evidence="2" id="KW-0408">Iron</keyword>
<organism evidence="6 7">
    <name type="scientific">Methanobrevibacter filiformis</name>
    <dbReference type="NCBI Taxonomy" id="55758"/>
    <lineage>
        <taxon>Archaea</taxon>
        <taxon>Methanobacteriati</taxon>
        <taxon>Methanobacteriota</taxon>
        <taxon>Methanomada group</taxon>
        <taxon>Methanobacteria</taxon>
        <taxon>Methanobacteriales</taxon>
        <taxon>Methanobacteriaceae</taxon>
        <taxon>Methanobrevibacter</taxon>
    </lineage>
</organism>
<comment type="caution">
    <text evidence="6">The sequence shown here is derived from an EMBL/GenBank/DDBJ whole genome shotgun (WGS) entry which is preliminary data.</text>
</comment>
<dbReference type="InterPro" id="IPR017896">
    <property type="entry name" value="4Fe4S_Fe-S-bd"/>
</dbReference>
<dbReference type="InterPro" id="IPR024185">
    <property type="entry name" value="FTHF_cligase-like_sf"/>
</dbReference>
<dbReference type="PANTHER" id="PTHR47153">
    <property type="entry name" value="LACTATE UTILIZATION PROTEIN B"/>
    <property type="match status" value="1"/>
</dbReference>
<evidence type="ECO:0000256" key="4">
    <source>
        <dbReference type="ARBA" id="ARBA00022982"/>
    </source>
</evidence>
<dbReference type="InterPro" id="IPR037171">
    <property type="entry name" value="NagB/RpiA_transferase-like"/>
</dbReference>
<feature type="domain" description="4Fe-4S ferredoxin-type" evidence="5">
    <location>
        <begin position="287"/>
        <end position="322"/>
    </location>
</feature>
<dbReference type="STRING" id="55758.MBFIL_05990"/>
<keyword evidence="2" id="KW-0411">Iron-sulfur</keyword>